<reference evidence="2" key="1">
    <citation type="submission" date="2014-09" db="EMBL/GenBank/DDBJ databases">
        <authorList>
            <person name="Magalhaes I.L.F."/>
            <person name="Oliveira U."/>
            <person name="Santos F.R."/>
            <person name="Vidigal T.H.D.A."/>
            <person name="Brescovit A.D."/>
            <person name="Santos A.J."/>
        </authorList>
    </citation>
    <scope>NUCLEOTIDE SEQUENCE</scope>
    <source>
        <tissue evidence="2">Shoot tissue taken approximately 20 cm above the soil surface</tissue>
    </source>
</reference>
<reference evidence="2" key="2">
    <citation type="journal article" date="2015" name="Data Brief">
        <title>Shoot transcriptome of the giant reed, Arundo donax.</title>
        <authorList>
            <person name="Barrero R.A."/>
            <person name="Guerrero F.D."/>
            <person name="Moolhuijzen P."/>
            <person name="Goolsby J.A."/>
            <person name="Tidwell J."/>
            <person name="Bellgard S.E."/>
            <person name="Bellgard M.I."/>
        </authorList>
    </citation>
    <scope>NUCLEOTIDE SEQUENCE</scope>
    <source>
        <tissue evidence="2">Shoot tissue taken approximately 20 cm above the soil surface</tissue>
    </source>
</reference>
<evidence type="ECO:0000313" key="2">
    <source>
        <dbReference type="EMBL" id="JAD59384.1"/>
    </source>
</evidence>
<accession>A0A0A9B5U4</accession>
<sequence length="25" mass="2506">MPRTAAASRPTVAKVRTATTTSGSS</sequence>
<dbReference type="AlphaFoldDB" id="A0A0A9B5U4"/>
<dbReference type="EMBL" id="GBRH01238511">
    <property type="protein sequence ID" value="JAD59384.1"/>
    <property type="molecule type" value="Transcribed_RNA"/>
</dbReference>
<organism evidence="2">
    <name type="scientific">Arundo donax</name>
    <name type="common">Giant reed</name>
    <name type="synonym">Donax arundinaceus</name>
    <dbReference type="NCBI Taxonomy" id="35708"/>
    <lineage>
        <taxon>Eukaryota</taxon>
        <taxon>Viridiplantae</taxon>
        <taxon>Streptophyta</taxon>
        <taxon>Embryophyta</taxon>
        <taxon>Tracheophyta</taxon>
        <taxon>Spermatophyta</taxon>
        <taxon>Magnoliopsida</taxon>
        <taxon>Liliopsida</taxon>
        <taxon>Poales</taxon>
        <taxon>Poaceae</taxon>
        <taxon>PACMAD clade</taxon>
        <taxon>Arundinoideae</taxon>
        <taxon>Arundineae</taxon>
        <taxon>Arundo</taxon>
    </lineage>
</organism>
<evidence type="ECO:0000256" key="1">
    <source>
        <dbReference type="SAM" id="MobiDB-lite"/>
    </source>
</evidence>
<name>A0A0A9B5U4_ARUDO</name>
<feature type="region of interest" description="Disordered" evidence="1">
    <location>
        <begin position="1"/>
        <end position="25"/>
    </location>
</feature>
<proteinExistence type="predicted"/>
<protein>
    <submittedName>
        <fullName evidence="2">Uncharacterized protein</fullName>
    </submittedName>
</protein>